<dbReference type="Proteomes" id="UP001432209">
    <property type="component" value="Chromosome"/>
</dbReference>
<dbReference type="RefSeq" id="WP_329081539.1">
    <property type="nucleotide sequence ID" value="NZ_CP109495.1"/>
</dbReference>
<gene>
    <name evidence="2" type="ORF">OG442_36980</name>
</gene>
<keyword evidence="3" id="KW-1185">Reference proteome</keyword>
<evidence type="ECO:0000256" key="1">
    <source>
        <dbReference type="SAM" id="MobiDB-lite"/>
    </source>
</evidence>
<feature type="region of interest" description="Disordered" evidence="1">
    <location>
        <begin position="340"/>
        <end position="375"/>
    </location>
</feature>
<reference evidence="2" key="1">
    <citation type="submission" date="2022-10" db="EMBL/GenBank/DDBJ databases">
        <title>The complete genomes of actinobacterial strains from the NBC collection.</title>
        <authorList>
            <person name="Joergensen T.S."/>
            <person name="Alvarez Arevalo M."/>
            <person name="Sterndorff E.B."/>
            <person name="Faurdal D."/>
            <person name="Vuksanovic O."/>
            <person name="Mourched A.-S."/>
            <person name="Charusanti P."/>
            <person name="Shaw S."/>
            <person name="Blin K."/>
            <person name="Weber T."/>
        </authorList>
    </citation>
    <scope>NUCLEOTIDE SEQUENCE</scope>
    <source>
        <strain evidence="2">NBC_01432</strain>
    </source>
</reference>
<sequence length="496" mass="53229">MTPVTPAPPVGLDHVRTIADAVLYEGYLLYPYRASSHKNQSRWQFGVLGPPHAAPGSFAEDPGMAMQTLLQISDEPSAGLPEVTVRLRFLQLQVREVHRLDEDGGHTPVAGLDVAGVSVLSWDEAVECELDLGAVPLSGEDGATDELRIVPGGEETEPLTDEHGVTVGRVVRRREPLTARVRTRTTRDDGFLRLSVSVDNEHAGTATDKDAAIRASLIGTHLLLQAHGADFLSLREPPDEAAPAAARCEQRRCWPVLAGAKGSTDTVLGAPIILYDHPEIAEQSPGALFDSTEIDEILTLRVMTMTEEEKAEARATDPRAREIIDRCDTMSAGDLQQLHGLLRDPHGPRPGPARSPVGDLRDAEPAPFDTGGAPWWDPAADAAVSPGSDAVMIEGVAVAKGSLVRVHPSRRADAQDLFFAGQVARVTAVLSDVDGGVHVALVLVDDPAADMHDWYGRYFYFAPDELEPLPDNTDAPGTPGASETPQSPEHRKETPS</sequence>
<feature type="region of interest" description="Disordered" evidence="1">
    <location>
        <begin position="466"/>
        <end position="496"/>
    </location>
</feature>
<accession>A0ABZ2ADA3</accession>
<proteinExistence type="predicted"/>
<dbReference type="EMBL" id="CP109495">
    <property type="protein sequence ID" value="WUX56680.1"/>
    <property type="molecule type" value="Genomic_DNA"/>
</dbReference>
<protein>
    <submittedName>
        <fullName evidence="2">Uncharacterized protein</fullName>
    </submittedName>
</protein>
<evidence type="ECO:0000313" key="2">
    <source>
        <dbReference type="EMBL" id="WUX56680.1"/>
    </source>
</evidence>
<evidence type="ECO:0000313" key="3">
    <source>
        <dbReference type="Proteomes" id="UP001432209"/>
    </source>
</evidence>
<organism evidence="2 3">
    <name type="scientific">Streptomyces niveus</name>
    <name type="common">Streptomyces spheroides</name>
    <dbReference type="NCBI Taxonomy" id="193462"/>
    <lineage>
        <taxon>Bacteria</taxon>
        <taxon>Bacillati</taxon>
        <taxon>Actinomycetota</taxon>
        <taxon>Actinomycetes</taxon>
        <taxon>Kitasatosporales</taxon>
        <taxon>Streptomycetaceae</taxon>
        <taxon>Streptomyces</taxon>
    </lineage>
</organism>
<name>A0ABZ2ADA3_STRNV</name>